<gene>
    <name evidence="6" type="primary">lgals8a</name>
</gene>
<dbReference type="Pfam" id="PF00337">
    <property type="entry name" value="Gal-bind_lectin"/>
    <property type="match status" value="2"/>
</dbReference>
<dbReference type="InterPro" id="IPR044156">
    <property type="entry name" value="Galectin-like"/>
</dbReference>
<evidence type="ECO:0000259" key="4">
    <source>
        <dbReference type="PROSITE" id="PS51304"/>
    </source>
</evidence>
<dbReference type="Proteomes" id="UP000515152">
    <property type="component" value="Chromosome 15"/>
</dbReference>
<dbReference type="GO" id="GO:0005737">
    <property type="term" value="C:cytoplasm"/>
    <property type="evidence" value="ECO:0007669"/>
    <property type="project" value="TreeGrafter"/>
</dbReference>
<sequence length="312" mass="34933">MTMKKPRQTILNPPIPFAGTILEGLVPGEMILIQGSVPIESERFQVDLTCGSSTKPRADVAFHFNPRFKKSCIVCNTLLWERWGKEEILYQMPFKAGTMFEIIILVQKDLYKVAVNGAHVVEFKHRVDLSRVDTINISGKVNIQTIGFIRNSAPSPAQPMRTNKDTQPNGKLTHSGDLSIPFKGNLEKGLSPGLTILVKGQINLYPHSFSVNLRVGGTEDIALHLNPRLKAAVFIRNSYLSEYWGAEEKSLASFPFTPGEFFEMIILCEAQEFKVAVNGAHQLCYKHRVQDLSRINALEIVGDIQLLDAQVW</sequence>
<dbReference type="KEGG" id="char:105897031"/>
<dbReference type="FunFam" id="2.60.120.200:FF:000124">
    <property type="entry name" value="Galectin-4"/>
    <property type="match status" value="1"/>
</dbReference>
<dbReference type="SMART" id="SM00908">
    <property type="entry name" value="Gal-bind_lectin"/>
    <property type="match status" value="2"/>
</dbReference>
<feature type="domain" description="Galectin" evidence="4">
    <location>
        <begin position="17"/>
        <end position="149"/>
    </location>
</feature>
<proteinExistence type="predicted"/>
<evidence type="ECO:0000256" key="3">
    <source>
        <dbReference type="RuleBase" id="RU102079"/>
    </source>
</evidence>
<evidence type="ECO:0000256" key="2">
    <source>
        <dbReference type="ARBA" id="ARBA00022737"/>
    </source>
</evidence>
<dbReference type="OrthoDB" id="6251307at2759"/>
<dbReference type="GeneID" id="105897031"/>
<accession>A0A6P8GCZ6</accession>
<dbReference type="PANTHER" id="PTHR11346:SF22">
    <property type="entry name" value="GALECTIN-8"/>
    <property type="match status" value="1"/>
</dbReference>
<dbReference type="SMART" id="SM00276">
    <property type="entry name" value="GLECT"/>
    <property type="match status" value="2"/>
</dbReference>
<dbReference type="PROSITE" id="PS51304">
    <property type="entry name" value="GALECTIN"/>
    <property type="match status" value="2"/>
</dbReference>
<evidence type="ECO:0000313" key="6">
    <source>
        <dbReference type="RefSeq" id="XP_031437169.1"/>
    </source>
</evidence>
<organism evidence="5 6">
    <name type="scientific">Clupea harengus</name>
    <name type="common">Atlantic herring</name>
    <dbReference type="NCBI Taxonomy" id="7950"/>
    <lineage>
        <taxon>Eukaryota</taxon>
        <taxon>Metazoa</taxon>
        <taxon>Chordata</taxon>
        <taxon>Craniata</taxon>
        <taxon>Vertebrata</taxon>
        <taxon>Euteleostomi</taxon>
        <taxon>Actinopterygii</taxon>
        <taxon>Neopterygii</taxon>
        <taxon>Teleostei</taxon>
        <taxon>Clupei</taxon>
        <taxon>Clupeiformes</taxon>
        <taxon>Clupeoidei</taxon>
        <taxon>Clupeidae</taxon>
        <taxon>Clupea</taxon>
    </lineage>
</organism>
<dbReference type="PANTHER" id="PTHR11346">
    <property type="entry name" value="GALECTIN"/>
    <property type="match status" value="1"/>
</dbReference>
<dbReference type="InterPro" id="IPR001079">
    <property type="entry name" value="Galectin_CRD"/>
</dbReference>
<keyword evidence="1 3" id="KW-0430">Lectin</keyword>
<evidence type="ECO:0000313" key="5">
    <source>
        <dbReference type="Proteomes" id="UP000515152"/>
    </source>
</evidence>
<dbReference type="CTD" id="563573"/>
<evidence type="ECO:0000256" key="1">
    <source>
        <dbReference type="ARBA" id="ARBA00022734"/>
    </source>
</evidence>
<dbReference type="Gene3D" id="2.60.120.200">
    <property type="match status" value="2"/>
</dbReference>
<keyword evidence="2" id="KW-0677">Repeat</keyword>
<dbReference type="CDD" id="cd00070">
    <property type="entry name" value="GLECT"/>
    <property type="match status" value="2"/>
</dbReference>
<dbReference type="SUPFAM" id="SSF49899">
    <property type="entry name" value="Concanavalin A-like lectins/glucanases"/>
    <property type="match status" value="2"/>
</dbReference>
<dbReference type="AlphaFoldDB" id="A0A6P8GCZ6"/>
<feature type="domain" description="Galectin" evidence="4">
    <location>
        <begin position="182"/>
        <end position="312"/>
    </location>
</feature>
<dbReference type="RefSeq" id="XP_031437169.1">
    <property type="nucleotide sequence ID" value="XM_031581309.2"/>
</dbReference>
<keyword evidence="5" id="KW-1185">Reference proteome</keyword>
<protein>
    <recommendedName>
        <fullName evidence="3">Galectin</fullName>
    </recommendedName>
</protein>
<dbReference type="InterPro" id="IPR013320">
    <property type="entry name" value="ConA-like_dom_sf"/>
</dbReference>
<name>A0A6P8GCZ6_CLUHA</name>
<reference evidence="6" key="1">
    <citation type="submission" date="2025-08" db="UniProtKB">
        <authorList>
            <consortium name="RefSeq"/>
        </authorList>
    </citation>
    <scope>IDENTIFICATION</scope>
</reference>
<dbReference type="FunFam" id="2.60.120.200:FF:000023">
    <property type="entry name" value="Galectin"/>
    <property type="match status" value="1"/>
</dbReference>
<dbReference type="GO" id="GO:0030246">
    <property type="term" value="F:carbohydrate binding"/>
    <property type="evidence" value="ECO:0007669"/>
    <property type="project" value="UniProtKB-UniRule"/>
</dbReference>